<reference evidence="1" key="2">
    <citation type="journal article" date="2021" name="Microbiome">
        <title>Successional dynamics and alternative stable states in a saline activated sludge microbial community over 9 years.</title>
        <authorList>
            <person name="Wang Y."/>
            <person name="Ye J."/>
            <person name="Ju F."/>
            <person name="Liu L."/>
            <person name="Boyd J.A."/>
            <person name="Deng Y."/>
            <person name="Parks D.H."/>
            <person name="Jiang X."/>
            <person name="Yin X."/>
            <person name="Woodcroft B.J."/>
            <person name="Tyson G.W."/>
            <person name="Hugenholtz P."/>
            <person name="Polz M.F."/>
            <person name="Zhang T."/>
        </authorList>
    </citation>
    <scope>NUCLEOTIDE SEQUENCE</scope>
    <source>
        <strain evidence="1">HKST-UBA02</strain>
    </source>
</reference>
<protein>
    <submittedName>
        <fullName evidence="1">Uncharacterized protein</fullName>
    </submittedName>
</protein>
<dbReference type="AlphaFoldDB" id="A0A956SF66"/>
<reference evidence="1" key="1">
    <citation type="submission" date="2020-04" db="EMBL/GenBank/DDBJ databases">
        <authorList>
            <person name="Zhang T."/>
        </authorList>
    </citation>
    <scope>NUCLEOTIDE SEQUENCE</scope>
    <source>
        <strain evidence="1">HKST-UBA02</strain>
    </source>
</reference>
<organism evidence="1 2">
    <name type="scientific">Eiseniibacteriota bacterium</name>
    <dbReference type="NCBI Taxonomy" id="2212470"/>
    <lineage>
        <taxon>Bacteria</taxon>
        <taxon>Candidatus Eiseniibacteriota</taxon>
    </lineage>
</organism>
<evidence type="ECO:0000313" key="1">
    <source>
        <dbReference type="EMBL" id="MCA9758330.1"/>
    </source>
</evidence>
<name>A0A956SF66_UNCEI</name>
<dbReference type="Proteomes" id="UP000739538">
    <property type="component" value="Unassembled WGS sequence"/>
</dbReference>
<proteinExistence type="predicted"/>
<sequence>MSRRVLSNPVVSIHPVLLILSVSLLLSVLAIDSPVDAGPNANGVLLVHAQLDGAYTDGDPADCGGDTPAACDEVVSRVDGEGPFLFSVLAAFPSGSSPRVAGVVFGVEYGPSIHLLDYRSCGDYELFTDDWPASGEGIAITWAYPETTLVFQMCAFLGYQYGEPALFSSIAHPTQGVFFVDDSIINDPEAPVALGSLGFGTDGSIYCPDEVGACCFSDGDCRNTSRSECEAEGGVYQGDGVYCGWGLCEPTPMVRMSWGRIRSVFRESGR</sequence>
<accession>A0A956SF66</accession>
<comment type="caution">
    <text evidence="1">The sequence shown here is derived from an EMBL/GenBank/DDBJ whole genome shotgun (WGS) entry which is preliminary data.</text>
</comment>
<dbReference type="EMBL" id="JAGQHS010000161">
    <property type="protein sequence ID" value="MCA9758330.1"/>
    <property type="molecule type" value="Genomic_DNA"/>
</dbReference>
<gene>
    <name evidence="1" type="ORF">KDA27_21220</name>
</gene>
<evidence type="ECO:0000313" key="2">
    <source>
        <dbReference type="Proteomes" id="UP000739538"/>
    </source>
</evidence>